<protein>
    <submittedName>
        <fullName evidence="2">Uncharacterized protein</fullName>
    </submittedName>
</protein>
<feature type="region of interest" description="Disordered" evidence="1">
    <location>
        <begin position="199"/>
        <end position="222"/>
    </location>
</feature>
<feature type="region of interest" description="Disordered" evidence="1">
    <location>
        <begin position="137"/>
        <end position="157"/>
    </location>
</feature>
<feature type="compositionally biased region" description="Acidic residues" evidence="1">
    <location>
        <begin position="211"/>
        <end position="222"/>
    </location>
</feature>
<evidence type="ECO:0000256" key="1">
    <source>
        <dbReference type="SAM" id="MobiDB-lite"/>
    </source>
</evidence>
<dbReference type="AlphaFoldDB" id="A0A843WGM7"/>
<dbReference type="Proteomes" id="UP000652761">
    <property type="component" value="Unassembled WGS sequence"/>
</dbReference>
<proteinExistence type="predicted"/>
<dbReference type="EMBL" id="NMUH01003670">
    <property type="protein sequence ID" value="MQM06607.1"/>
    <property type="molecule type" value="Genomic_DNA"/>
</dbReference>
<comment type="caution">
    <text evidence="2">The sequence shown here is derived from an EMBL/GenBank/DDBJ whole genome shotgun (WGS) entry which is preliminary data.</text>
</comment>
<evidence type="ECO:0000313" key="3">
    <source>
        <dbReference type="Proteomes" id="UP000652761"/>
    </source>
</evidence>
<keyword evidence="3" id="KW-1185">Reference proteome</keyword>
<sequence length="222" mass="24274">MAGENVIFVNLILHRPRNLQGVLSIQRRHDSRACFRIGFGRSDSLNCYCNDEEPEESDGKAQLLEDAMETAETIKGKSVKREQVSGTERYQPTIGMKRPSGGVNEPADKKPKELGKQIVVATAERISDCPLLKEQAPQDKHLNGQKRQGRLQAIQEPEAAEEGAFGITFARGDVIPVSDFTSALADAILSIATVRPDVISSLTSQPTRSDEELEESDGAGQE</sequence>
<feature type="region of interest" description="Disordered" evidence="1">
    <location>
        <begin position="92"/>
        <end position="113"/>
    </location>
</feature>
<name>A0A843WGM7_COLES</name>
<accession>A0A843WGM7</accession>
<gene>
    <name evidence="2" type="ORF">Taro_039435</name>
</gene>
<evidence type="ECO:0000313" key="2">
    <source>
        <dbReference type="EMBL" id="MQM06607.1"/>
    </source>
</evidence>
<reference evidence="2" key="1">
    <citation type="submission" date="2017-07" db="EMBL/GenBank/DDBJ databases">
        <title>Taro Niue Genome Assembly and Annotation.</title>
        <authorList>
            <person name="Atibalentja N."/>
            <person name="Keating K."/>
            <person name="Fields C.J."/>
        </authorList>
    </citation>
    <scope>NUCLEOTIDE SEQUENCE</scope>
    <source>
        <strain evidence="2">Niue_2</strain>
        <tissue evidence="2">Leaf</tissue>
    </source>
</reference>
<organism evidence="2 3">
    <name type="scientific">Colocasia esculenta</name>
    <name type="common">Wild taro</name>
    <name type="synonym">Arum esculentum</name>
    <dbReference type="NCBI Taxonomy" id="4460"/>
    <lineage>
        <taxon>Eukaryota</taxon>
        <taxon>Viridiplantae</taxon>
        <taxon>Streptophyta</taxon>
        <taxon>Embryophyta</taxon>
        <taxon>Tracheophyta</taxon>
        <taxon>Spermatophyta</taxon>
        <taxon>Magnoliopsida</taxon>
        <taxon>Liliopsida</taxon>
        <taxon>Araceae</taxon>
        <taxon>Aroideae</taxon>
        <taxon>Colocasieae</taxon>
        <taxon>Colocasia</taxon>
    </lineage>
</organism>